<protein>
    <recommendedName>
        <fullName evidence="6">GGDEF-domain containing protein</fullName>
    </recommendedName>
</protein>
<dbReference type="InterPro" id="IPR001633">
    <property type="entry name" value="EAL_dom"/>
</dbReference>
<dbReference type="SMART" id="SM00267">
    <property type="entry name" value="GGDEF"/>
    <property type="match status" value="1"/>
</dbReference>
<evidence type="ECO:0000259" key="2">
    <source>
        <dbReference type="PROSITE" id="PS50883"/>
    </source>
</evidence>
<dbReference type="NCBIfam" id="TIGR00254">
    <property type="entry name" value="GGDEF"/>
    <property type="match status" value="1"/>
</dbReference>
<dbReference type="Gene3D" id="3.30.70.270">
    <property type="match status" value="1"/>
</dbReference>
<comment type="caution">
    <text evidence="4">The sequence shown here is derived from an EMBL/GenBank/DDBJ whole genome shotgun (WGS) entry which is preliminary data.</text>
</comment>
<keyword evidence="5" id="KW-1185">Reference proteome</keyword>
<feature type="transmembrane region" description="Helical" evidence="1">
    <location>
        <begin position="7"/>
        <end position="29"/>
    </location>
</feature>
<dbReference type="PANTHER" id="PTHR44757">
    <property type="entry name" value="DIGUANYLATE CYCLASE DGCP"/>
    <property type="match status" value="1"/>
</dbReference>
<dbReference type="SUPFAM" id="SSF55073">
    <property type="entry name" value="Nucleotide cyclase"/>
    <property type="match status" value="1"/>
</dbReference>
<dbReference type="EMBL" id="QGKM01000045">
    <property type="protein sequence ID" value="PWQ95505.1"/>
    <property type="molecule type" value="Genomic_DNA"/>
</dbReference>
<dbReference type="InterPro" id="IPR035919">
    <property type="entry name" value="EAL_sf"/>
</dbReference>
<name>A0A317C9Z0_9GAMM</name>
<evidence type="ECO:0000313" key="5">
    <source>
        <dbReference type="Proteomes" id="UP000245539"/>
    </source>
</evidence>
<evidence type="ECO:0000259" key="3">
    <source>
        <dbReference type="PROSITE" id="PS50887"/>
    </source>
</evidence>
<evidence type="ECO:0000256" key="1">
    <source>
        <dbReference type="SAM" id="Phobius"/>
    </source>
</evidence>
<dbReference type="CDD" id="cd01948">
    <property type="entry name" value="EAL"/>
    <property type="match status" value="1"/>
</dbReference>
<dbReference type="PROSITE" id="PS50883">
    <property type="entry name" value="EAL"/>
    <property type="match status" value="1"/>
</dbReference>
<feature type="domain" description="EAL" evidence="2">
    <location>
        <begin position="389"/>
        <end position="640"/>
    </location>
</feature>
<dbReference type="PROSITE" id="PS50887">
    <property type="entry name" value="GGDEF"/>
    <property type="match status" value="1"/>
</dbReference>
<proteinExistence type="predicted"/>
<dbReference type="OrthoDB" id="9813913at2"/>
<dbReference type="CDD" id="cd01949">
    <property type="entry name" value="GGDEF"/>
    <property type="match status" value="1"/>
</dbReference>
<dbReference type="RefSeq" id="WP_109838460.1">
    <property type="nucleotide sequence ID" value="NZ_QGKM01000045.1"/>
</dbReference>
<dbReference type="Pfam" id="PF00990">
    <property type="entry name" value="GGDEF"/>
    <property type="match status" value="1"/>
</dbReference>
<evidence type="ECO:0008006" key="6">
    <source>
        <dbReference type="Google" id="ProtNLM"/>
    </source>
</evidence>
<keyword evidence="1" id="KW-0472">Membrane</keyword>
<feature type="transmembrane region" description="Helical" evidence="1">
    <location>
        <begin position="182"/>
        <end position="206"/>
    </location>
</feature>
<reference evidence="4 5" key="1">
    <citation type="submission" date="2018-05" db="EMBL/GenBank/DDBJ databases">
        <title>Leucothrix arctica sp. nov., isolated from Arctic seawater.</title>
        <authorList>
            <person name="Choi A."/>
            <person name="Baek K."/>
        </authorList>
    </citation>
    <scope>NUCLEOTIDE SEQUENCE [LARGE SCALE GENOMIC DNA]</scope>
    <source>
        <strain evidence="4 5">JCM 18388</strain>
    </source>
</reference>
<dbReference type="PANTHER" id="PTHR44757:SF2">
    <property type="entry name" value="BIOFILM ARCHITECTURE MAINTENANCE PROTEIN MBAA"/>
    <property type="match status" value="1"/>
</dbReference>
<accession>A0A317C9Z0</accession>
<dbReference type="Pfam" id="PF00563">
    <property type="entry name" value="EAL"/>
    <property type="match status" value="1"/>
</dbReference>
<dbReference type="AlphaFoldDB" id="A0A317C9Z0"/>
<dbReference type="SMART" id="SM00052">
    <property type="entry name" value="EAL"/>
    <property type="match status" value="1"/>
</dbReference>
<sequence>MIRNRNSLTSLLIVVVTTCVLMLGIWFMLTKTIENVIEKEAESEAVHWIEHFVAHLDSIETLVSSGVPDQKQSETIDIAVEDSEIFLFKIFRPDGSTAFSSDEYKTAQVTAPLIRDSHNEKARVVFETGINNVATLDGRQTPGRPDVYVEAYVPIIDKQGKHVGVAEVYIDQTEMTASLKDGFSWIALFLPIFSAFIFLLPALGLLKESATAKKAKAEAEKLANFDALTGLYNRRSFTETAKTYFEDFNSIGTFFIDIDDFKKINDEYGHDAGDAFLRSVAHTLKSRLGENAIFARFGGDEFVACIGDVSQEELQSIAQDVLASVAKGMSHRGQAIRGHVSIGLNVASKDQSLSDMLHAADIALYKSKNGGKNTITFFSDDLNDEFKHQQKLEKLLNKAVDETGLELFFQSINQPETKKILGFEALLRLRDEQGAIIPPDEFIPTAERLGLIRDIGKWVLSESVKVAKDWPKDIFISVNLSAVQFEQGDLPVFIKDLLHEHDFPPHRLEVEVTESLLIGDDGSTHKQLAAIKSLGVSMAMDDFGTGYSSLAYLWKYEFDKLKIDRSFLVGYDQNPKKLGKVIGSVVDLGHGIDMYVTMEGVESNKHVDILTGMGCDQLQGYYFGKPMSLANAQTMMEVAA</sequence>
<dbReference type="Gene3D" id="3.20.20.450">
    <property type="entry name" value="EAL domain"/>
    <property type="match status" value="1"/>
</dbReference>
<dbReference type="Proteomes" id="UP000245539">
    <property type="component" value="Unassembled WGS sequence"/>
</dbReference>
<dbReference type="SUPFAM" id="SSF141868">
    <property type="entry name" value="EAL domain-like"/>
    <property type="match status" value="1"/>
</dbReference>
<organism evidence="4 5">
    <name type="scientific">Leucothrix pacifica</name>
    <dbReference type="NCBI Taxonomy" id="1247513"/>
    <lineage>
        <taxon>Bacteria</taxon>
        <taxon>Pseudomonadati</taxon>
        <taxon>Pseudomonadota</taxon>
        <taxon>Gammaproteobacteria</taxon>
        <taxon>Thiotrichales</taxon>
        <taxon>Thiotrichaceae</taxon>
        <taxon>Leucothrix</taxon>
    </lineage>
</organism>
<gene>
    <name evidence="4" type="ORF">DKW60_14925</name>
</gene>
<keyword evidence="1" id="KW-1133">Transmembrane helix</keyword>
<dbReference type="InterPro" id="IPR043128">
    <property type="entry name" value="Rev_trsase/Diguanyl_cyclase"/>
</dbReference>
<keyword evidence="1" id="KW-0812">Transmembrane</keyword>
<dbReference type="InterPro" id="IPR052155">
    <property type="entry name" value="Biofilm_reg_signaling"/>
</dbReference>
<dbReference type="InterPro" id="IPR000160">
    <property type="entry name" value="GGDEF_dom"/>
</dbReference>
<feature type="domain" description="GGDEF" evidence="3">
    <location>
        <begin position="249"/>
        <end position="380"/>
    </location>
</feature>
<evidence type="ECO:0000313" key="4">
    <source>
        <dbReference type="EMBL" id="PWQ95505.1"/>
    </source>
</evidence>
<dbReference type="InterPro" id="IPR029787">
    <property type="entry name" value="Nucleotide_cyclase"/>
</dbReference>